<dbReference type="AlphaFoldDB" id="A0AAV5GF81"/>
<gene>
    <name evidence="10" type="ORF">Rhopal_004103-T1</name>
</gene>
<protein>
    <recommendedName>
        <fullName evidence="12">Vps53 N-terminal domain-containing protein</fullName>
    </recommendedName>
</protein>
<organism evidence="10 11">
    <name type="scientific">Rhodotorula paludigena</name>
    <dbReference type="NCBI Taxonomy" id="86838"/>
    <lineage>
        <taxon>Eukaryota</taxon>
        <taxon>Fungi</taxon>
        <taxon>Dikarya</taxon>
        <taxon>Basidiomycota</taxon>
        <taxon>Pucciniomycotina</taxon>
        <taxon>Microbotryomycetes</taxon>
        <taxon>Sporidiobolales</taxon>
        <taxon>Sporidiobolaceae</taxon>
        <taxon>Rhodotorula</taxon>
    </lineage>
</organism>
<evidence type="ECO:0000313" key="10">
    <source>
        <dbReference type="EMBL" id="GJN91086.1"/>
    </source>
</evidence>
<dbReference type="PANTHER" id="PTHR12820:SF0">
    <property type="entry name" value="VACUOLAR PROTEIN SORTING-ASSOCIATED PROTEIN 53 HOMOLOG"/>
    <property type="match status" value="1"/>
</dbReference>
<dbReference type="GO" id="GO:0042147">
    <property type="term" value="P:retrograde transport, endosome to Golgi"/>
    <property type="evidence" value="ECO:0007669"/>
    <property type="project" value="InterPro"/>
</dbReference>
<evidence type="ECO:0008006" key="12">
    <source>
        <dbReference type="Google" id="ProtNLM"/>
    </source>
</evidence>
<evidence type="ECO:0000256" key="6">
    <source>
        <dbReference type="ARBA" id="ARBA00023136"/>
    </source>
</evidence>
<accession>A0AAV5GF81</accession>
<comment type="caution">
    <text evidence="10">The sequence shown here is derived from an EMBL/GenBank/DDBJ whole genome shotgun (WGS) entry which is preliminary data.</text>
</comment>
<feature type="region of interest" description="Disordered" evidence="7">
    <location>
        <begin position="942"/>
        <end position="962"/>
    </location>
</feature>
<dbReference type="GO" id="GO:0005829">
    <property type="term" value="C:cytosol"/>
    <property type="evidence" value="ECO:0007669"/>
    <property type="project" value="GOC"/>
</dbReference>
<evidence type="ECO:0000256" key="3">
    <source>
        <dbReference type="ARBA" id="ARBA00008628"/>
    </source>
</evidence>
<dbReference type="InterPro" id="IPR007234">
    <property type="entry name" value="Vps53_N"/>
</dbReference>
<sequence length="990" mass="106402">MATPTIALPARPAHEAPEPLPELPPELLLSLLTQRGASAGESGRDALDAFVLGGAGGEDGAGGVQVEDILNELLPDEASLAQAPLVGLLLRTKIQSIREEIEGLTRLLERDQDPRKLGELQELIGDLLSQVTAIRDAATESEVVVRDITRDIQSLDLAKRNLVASMNALKRFQMLVNAFDQLTRLAKSRRYRETAQALAAVKELSAYFKTFSSVERVAAVSRGVLEVQNVLKGQVMREFEEAFASETARAGKDAQLSDACLVVHALGDDARNALLKWYSLLLLRDYRRIFGSASEAGQLDNISRRFAWFRRVLKTHEDENAALFPQEWTVGAVLAGGFSEVTKNDLKSVLAKSAGSLNVGLLLESIAQTADFEREMARKYTMTFEDILKLSRITFGVSDLKAPISSVFEPHLGIFVDAQDKTLSEMMQSFTSSRISISPSDNPSAVLPSSTELFYFYREALERCAKLSTRQPLLDLCKVYRKWLKVYAENVLTAALIKSNEGRPNMQELQTACLVLHTAEYCLETAAQLEERLQERIHPDFRDRVSLEAEKELFTGTTSAALLAILRELEFTIEPCFASMLRNPWKDAEYVSSESVYVGDLTRALETVVGAVREGVEQKKYVRSTCDKVVGLVLAKFTQTIVKARPITQTGAEQILLDLQGLKHCLMHLVIAPGDTAPIPTSYSRYVTRNVQNIDTLLKVIMSPEDPSEDFVKHYLLLVPCQSFSDFQKVLELKGVRRADQNQLLDLFLAKTSTATGLSDTSFLTTLDMDPGANSLTSPSASGLSSPTANSSSLGLFGFGQAASSVAMLQGGGGSKDGSRSGTPALGGRGGDANSGREERAFARLGARLGTRFFGGSNTYEGGSAPSSVLEAVSTAGAPARSILAASGSDTATALVGAFPTTATIGDTISPVAATSPVAFSSASPGEVLSTATRPPYTKIGTVDPSLASATVPPTPSQTSAADRRAGGAWRLEAVAALVAGVVGGAAYLL</sequence>
<evidence type="ECO:0000259" key="8">
    <source>
        <dbReference type="Pfam" id="PF04100"/>
    </source>
</evidence>
<dbReference type="Pfam" id="PF04100">
    <property type="entry name" value="Vps53_N"/>
    <property type="match status" value="1"/>
</dbReference>
<feature type="region of interest" description="Disordered" evidence="7">
    <location>
        <begin position="810"/>
        <end position="836"/>
    </location>
</feature>
<evidence type="ECO:0000256" key="1">
    <source>
        <dbReference type="ARBA" id="ARBA00004150"/>
    </source>
</evidence>
<evidence type="ECO:0000313" key="11">
    <source>
        <dbReference type="Proteomes" id="UP001342314"/>
    </source>
</evidence>
<feature type="domain" description="Vps53 C-terminal" evidence="9">
    <location>
        <begin position="653"/>
        <end position="736"/>
    </location>
</feature>
<evidence type="ECO:0000259" key="9">
    <source>
        <dbReference type="Pfam" id="PF16854"/>
    </source>
</evidence>
<dbReference type="InterPro" id="IPR031745">
    <property type="entry name" value="Vps53_C"/>
</dbReference>
<evidence type="ECO:0000256" key="2">
    <source>
        <dbReference type="ARBA" id="ARBA00004481"/>
    </source>
</evidence>
<name>A0AAV5GF81_9BASI</name>
<keyword evidence="4" id="KW-0967">Endosome</keyword>
<dbReference type="Proteomes" id="UP001342314">
    <property type="component" value="Unassembled WGS sequence"/>
</dbReference>
<keyword evidence="11" id="KW-1185">Reference proteome</keyword>
<feature type="domain" description="Vps53 N-terminal" evidence="8">
    <location>
        <begin position="68"/>
        <end position="432"/>
    </location>
</feature>
<keyword evidence="5" id="KW-0333">Golgi apparatus</keyword>
<keyword evidence="6" id="KW-0472">Membrane</keyword>
<comment type="similarity">
    <text evidence="3">Belongs to the VPS53 family.</text>
</comment>
<dbReference type="Gene3D" id="1.10.357.110">
    <property type="entry name" value="Vacuolar protein sorting-associated protein 53, C-terminus"/>
    <property type="match status" value="1"/>
</dbReference>
<dbReference type="InterPro" id="IPR039766">
    <property type="entry name" value="Vps53"/>
</dbReference>
<dbReference type="GO" id="GO:0010008">
    <property type="term" value="C:endosome membrane"/>
    <property type="evidence" value="ECO:0007669"/>
    <property type="project" value="UniProtKB-SubCell"/>
</dbReference>
<proteinExistence type="inferred from homology"/>
<dbReference type="Pfam" id="PF16854">
    <property type="entry name" value="VPS53_C"/>
    <property type="match status" value="1"/>
</dbReference>
<reference evidence="10 11" key="1">
    <citation type="submission" date="2021-12" db="EMBL/GenBank/DDBJ databases">
        <title>High titer production of polyol ester of fatty acids by Rhodotorula paludigena BS15 towards product separation-free biomass refinery.</title>
        <authorList>
            <person name="Mano J."/>
            <person name="Ono H."/>
            <person name="Tanaka T."/>
            <person name="Naito K."/>
            <person name="Sushida H."/>
            <person name="Ike M."/>
            <person name="Tokuyasu K."/>
            <person name="Kitaoka M."/>
        </authorList>
    </citation>
    <scope>NUCLEOTIDE SEQUENCE [LARGE SCALE GENOMIC DNA]</scope>
    <source>
        <strain evidence="10 11">BS15</strain>
    </source>
</reference>
<evidence type="ECO:0000256" key="4">
    <source>
        <dbReference type="ARBA" id="ARBA00022753"/>
    </source>
</evidence>
<dbReference type="InterPro" id="IPR038260">
    <property type="entry name" value="Vps53_C_sf"/>
</dbReference>
<evidence type="ECO:0000256" key="5">
    <source>
        <dbReference type="ARBA" id="ARBA00023034"/>
    </source>
</evidence>
<dbReference type="PANTHER" id="PTHR12820">
    <property type="entry name" value="VACUOLAR SORTING PROTEIN 53"/>
    <property type="match status" value="1"/>
</dbReference>
<comment type="subcellular location">
    <subcellularLocation>
        <location evidence="2">Endosome membrane</location>
        <topology evidence="2">Peripheral membrane protein</topology>
    </subcellularLocation>
    <subcellularLocation>
        <location evidence="1">Golgi apparatus</location>
        <location evidence="1">trans-Golgi network membrane</location>
        <topology evidence="1">Peripheral membrane protein</topology>
    </subcellularLocation>
</comment>
<dbReference type="GO" id="GO:0000938">
    <property type="term" value="C:GARP complex"/>
    <property type="evidence" value="ECO:0007669"/>
    <property type="project" value="InterPro"/>
</dbReference>
<dbReference type="EMBL" id="BQKY01000008">
    <property type="protein sequence ID" value="GJN91086.1"/>
    <property type="molecule type" value="Genomic_DNA"/>
</dbReference>
<evidence type="ECO:0000256" key="7">
    <source>
        <dbReference type="SAM" id="MobiDB-lite"/>
    </source>
</evidence>